<keyword evidence="4" id="KW-1185">Reference proteome</keyword>
<sequence>MALGPRNPHFGQAPSLDEEEIRARLWRQRQQQQQQQKAPPTTSAAPQEGENRAFDAKVAALARRKEIIREECWAAFGGQGAPAEVGAIPDFDASVDAAFAAVRRADKRKQEEDFERAVQKEMASLMSDVKAEVRQQQRESKASPVRREAKESVADIFGGAEPRFPPNRRREAKDDAAEAKLQSSQRFRHQQRGASSIVFG</sequence>
<dbReference type="AlphaFoldDB" id="A0A7S4E5M5"/>
<name>A0A7S4E5M5_9STRA</name>
<protein>
    <submittedName>
        <fullName evidence="2">Uncharacterized protein</fullName>
    </submittedName>
</protein>
<feature type="compositionally biased region" description="Basic and acidic residues" evidence="1">
    <location>
        <begin position="168"/>
        <end position="178"/>
    </location>
</feature>
<reference evidence="3" key="2">
    <citation type="submission" date="2021-11" db="EMBL/GenBank/DDBJ databases">
        <authorList>
            <consortium name="Genoscope - CEA"/>
            <person name="William W."/>
        </authorList>
    </citation>
    <scope>NUCLEOTIDE SEQUENCE</scope>
</reference>
<feature type="compositionally biased region" description="Basic and acidic residues" evidence="1">
    <location>
        <begin position="133"/>
        <end position="153"/>
    </location>
</feature>
<dbReference type="EMBL" id="HBIW01007380">
    <property type="protein sequence ID" value="CAE0690777.1"/>
    <property type="molecule type" value="Transcribed_RNA"/>
</dbReference>
<organism evidence="2">
    <name type="scientific">Pelagomonas calceolata</name>
    <dbReference type="NCBI Taxonomy" id="35677"/>
    <lineage>
        <taxon>Eukaryota</taxon>
        <taxon>Sar</taxon>
        <taxon>Stramenopiles</taxon>
        <taxon>Ochrophyta</taxon>
        <taxon>Pelagophyceae</taxon>
        <taxon>Pelagomonadales</taxon>
        <taxon>Pelagomonadaceae</taxon>
        <taxon>Pelagomonas</taxon>
    </lineage>
</organism>
<dbReference type="Proteomes" id="UP000789595">
    <property type="component" value="Unassembled WGS sequence"/>
</dbReference>
<evidence type="ECO:0000313" key="2">
    <source>
        <dbReference type="EMBL" id="CAE0690777.1"/>
    </source>
</evidence>
<proteinExistence type="predicted"/>
<evidence type="ECO:0000313" key="3">
    <source>
        <dbReference type="EMBL" id="CAH0371582.1"/>
    </source>
</evidence>
<dbReference type="EMBL" id="CAKKNE010000003">
    <property type="protein sequence ID" value="CAH0371582.1"/>
    <property type="molecule type" value="Genomic_DNA"/>
</dbReference>
<gene>
    <name evidence="2" type="ORF">PCAL00307_LOCUS6213</name>
    <name evidence="3" type="ORF">PECAL_3P15310</name>
</gene>
<evidence type="ECO:0000256" key="1">
    <source>
        <dbReference type="SAM" id="MobiDB-lite"/>
    </source>
</evidence>
<accession>A0A7S4E5M5</accession>
<evidence type="ECO:0000313" key="4">
    <source>
        <dbReference type="Proteomes" id="UP000789595"/>
    </source>
</evidence>
<feature type="region of interest" description="Disordered" evidence="1">
    <location>
        <begin position="133"/>
        <end position="200"/>
    </location>
</feature>
<feature type="region of interest" description="Disordered" evidence="1">
    <location>
        <begin position="1"/>
        <end position="52"/>
    </location>
</feature>
<reference evidence="2" key="1">
    <citation type="submission" date="2021-01" db="EMBL/GenBank/DDBJ databases">
        <authorList>
            <person name="Corre E."/>
            <person name="Pelletier E."/>
            <person name="Niang G."/>
            <person name="Scheremetjew M."/>
            <person name="Finn R."/>
            <person name="Kale V."/>
            <person name="Holt S."/>
            <person name="Cochrane G."/>
            <person name="Meng A."/>
            <person name="Brown T."/>
            <person name="Cohen L."/>
        </authorList>
    </citation>
    <scope>NUCLEOTIDE SEQUENCE</scope>
    <source>
        <strain evidence="2">CCMP1756</strain>
    </source>
</reference>